<dbReference type="InterPro" id="IPR046230">
    <property type="entry name" value="DUF6263"/>
</dbReference>
<feature type="signal peptide" evidence="1">
    <location>
        <begin position="1"/>
        <end position="19"/>
    </location>
</feature>
<proteinExistence type="predicted"/>
<keyword evidence="1" id="KW-0732">Signal</keyword>
<protein>
    <recommendedName>
        <fullName evidence="4">DUF4412 domain-containing protein</fullName>
    </recommendedName>
</protein>
<dbReference type="RefSeq" id="WP_286650509.1">
    <property type="nucleotide sequence ID" value="NZ_JACAGK010000007.1"/>
</dbReference>
<evidence type="ECO:0000256" key="1">
    <source>
        <dbReference type="SAM" id="SignalP"/>
    </source>
</evidence>
<organism evidence="2 3">
    <name type="scientific">Sphingobacterium hotanense</name>
    <dbReference type="NCBI Taxonomy" id="649196"/>
    <lineage>
        <taxon>Bacteria</taxon>
        <taxon>Pseudomonadati</taxon>
        <taxon>Bacteroidota</taxon>
        <taxon>Sphingobacteriia</taxon>
        <taxon>Sphingobacteriales</taxon>
        <taxon>Sphingobacteriaceae</taxon>
        <taxon>Sphingobacterium</taxon>
    </lineage>
</organism>
<reference evidence="2" key="2">
    <citation type="journal article" date="2022" name="Sci. Total Environ.">
        <title>Prevalence, transmission, and molecular epidemiology of tet(X)-positive bacteria among humans, animals, and environmental niches in China: An epidemiological, and genomic-based study.</title>
        <authorList>
            <person name="Dong N."/>
            <person name="Zeng Y."/>
            <person name="Cai C."/>
            <person name="Sun C."/>
            <person name="Lu J."/>
            <person name="Liu C."/>
            <person name="Zhou H."/>
            <person name="Sun Q."/>
            <person name="Shu L."/>
            <person name="Wang H."/>
            <person name="Wang Y."/>
            <person name="Wang S."/>
            <person name="Wu C."/>
            <person name="Chan E.W."/>
            <person name="Chen G."/>
            <person name="Shen Z."/>
            <person name="Chen S."/>
            <person name="Zhang R."/>
        </authorList>
    </citation>
    <scope>NUCLEOTIDE SEQUENCE</scope>
    <source>
        <strain evidence="2">R1692</strain>
    </source>
</reference>
<evidence type="ECO:0000313" key="2">
    <source>
        <dbReference type="EMBL" id="MDM1047370.1"/>
    </source>
</evidence>
<reference evidence="2" key="1">
    <citation type="submission" date="2020-06" db="EMBL/GenBank/DDBJ databases">
        <authorList>
            <person name="Dong N."/>
        </authorList>
    </citation>
    <scope>NUCLEOTIDE SEQUENCE</scope>
    <source>
        <strain evidence="2">R1692</strain>
    </source>
</reference>
<dbReference type="EMBL" id="JACAGK010000007">
    <property type="protein sequence ID" value="MDM1047370.1"/>
    <property type="molecule type" value="Genomic_DNA"/>
</dbReference>
<gene>
    <name evidence="2" type="ORF">HX018_03835</name>
</gene>
<comment type="caution">
    <text evidence="2">The sequence shown here is derived from an EMBL/GenBank/DDBJ whole genome shotgun (WGS) entry which is preliminary data.</text>
</comment>
<evidence type="ECO:0008006" key="4">
    <source>
        <dbReference type="Google" id="ProtNLM"/>
    </source>
</evidence>
<evidence type="ECO:0000313" key="3">
    <source>
        <dbReference type="Proteomes" id="UP001170954"/>
    </source>
</evidence>
<sequence>MKKLFVLFLLSSAAFYTKAQQVEFKINVPLNKPFKQTTIMKTDVEGEQSLIMDMNMKNTVTGIKKEGGNYVFESVTDAIKMDMDAGMMTMSYDSENPSDDPMAKMLAAEMEKLIGKKTVMTISEKGKLVDVAMPEGVDTPAGQSMENMGMTASYPDGAVNPGDTWNSEIDSKQTKIKALNKYVGKDAEGYIIESTGDVFTPTDEKIGSFTSKYVLDEKTHYTKGANMKMDMDAQGQKVVIEMNITVTP</sequence>
<dbReference type="Proteomes" id="UP001170954">
    <property type="component" value="Unassembled WGS sequence"/>
</dbReference>
<keyword evidence="3" id="KW-1185">Reference proteome</keyword>
<name>A0ABT7NJJ6_9SPHI</name>
<feature type="chain" id="PRO_5046155663" description="DUF4412 domain-containing protein" evidence="1">
    <location>
        <begin position="20"/>
        <end position="248"/>
    </location>
</feature>
<accession>A0ABT7NJJ6</accession>
<dbReference type="Pfam" id="PF19777">
    <property type="entry name" value="DUF6263"/>
    <property type="match status" value="1"/>
</dbReference>